<gene>
    <name evidence="6" type="ORF">PGT21_015563</name>
    <name evidence="5" type="ORF">PGTUg99_036250</name>
</gene>
<evidence type="ECO:0000313" key="7">
    <source>
        <dbReference type="Proteomes" id="UP000324748"/>
    </source>
</evidence>
<organism evidence="6 7">
    <name type="scientific">Puccinia graminis f. sp. tritici</name>
    <dbReference type="NCBI Taxonomy" id="56615"/>
    <lineage>
        <taxon>Eukaryota</taxon>
        <taxon>Fungi</taxon>
        <taxon>Dikarya</taxon>
        <taxon>Basidiomycota</taxon>
        <taxon>Pucciniomycotina</taxon>
        <taxon>Pucciniomycetes</taxon>
        <taxon>Pucciniales</taxon>
        <taxon>Pucciniaceae</taxon>
        <taxon>Puccinia</taxon>
    </lineage>
</organism>
<dbReference type="EMBL" id="VDEP01000505">
    <property type="protein sequence ID" value="KAA1068697.1"/>
    <property type="molecule type" value="Genomic_DNA"/>
</dbReference>
<dbReference type="Pfam" id="PF10291">
    <property type="entry name" value="muHD"/>
    <property type="match status" value="1"/>
</dbReference>
<dbReference type="SUPFAM" id="SSF103657">
    <property type="entry name" value="BAR/IMD domain-like"/>
    <property type="match status" value="1"/>
</dbReference>
<feature type="region of interest" description="Disordered" evidence="3">
    <location>
        <begin position="154"/>
        <end position="180"/>
    </location>
</feature>
<feature type="compositionally biased region" description="Low complexity" evidence="3">
    <location>
        <begin position="582"/>
        <end position="591"/>
    </location>
</feature>
<dbReference type="SMART" id="SM00055">
    <property type="entry name" value="FCH"/>
    <property type="match status" value="1"/>
</dbReference>
<dbReference type="PANTHER" id="PTHR23065:SF54">
    <property type="entry name" value="SUPPRESSOR OF YEAST PROFILIN DELETION"/>
    <property type="match status" value="1"/>
</dbReference>
<feature type="compositionally biased region" description="Polar residues" evidence="3">
    <location>
        <begin position="1285"/>
        <end position="1295"/>
    </location>
</feature>
<evidence type="ECO:0000313" key="5">
    <source>
        <dbReference type="EMBL" id="KAA1068697.1"/>
    </source>
</evidence>
<dbReference type="GO" id="GO:0030139">
    <property type="term" value="C:endocytic vesicle"/>
    <property type="evidence" value="ECO:0007669"/>
    <property type="project" value="TreeGrafter"/>
</dbReference>
<feature type="compositionally biased region" description="Low complexity" evidence="3">
    <location>
        <begin position="831"/>
        <end position="845"/>
    </location>
</feature>
<feature type="compositionally biased region" description="Low complexity" evidence="3">
    <location>
        <begin position="916"/>
        <end position="928"/>
    </location>
</feature>
<dbReference type="Gene3D" id="1.20.1270.60">
    <property type="entry name" value="Arfaptin homology (AH) domain/BAR domain"/>
    <property type="match status" value="1"/>
</dbReference>
<name>A0A5B0PUA8_PUCGR</name>
<comment type="caution">
    <text evidence="6">The sequence shown here is derived from an EMBL/GenBank/DDBJ whole genome shotgun (WGS) entry which is preliminary data.</text>
</comment>
<dbReference type="PROSITE" id="PS51741">
    <property type="entry name" value="F_BAR"/>
    <property type="match status" value="1"/>
</dbReference>
<feature type="compositionally biased region" description="Low complexity" evidence="3">
    <location>
        <begin position="166"/>
        <end position="177"/>
    </location>
</feature>
<feature type="region of interest" description="Disordered" evidence="3">
    <location>
        <begin position="61"/>
        <end position="93"/>
    </location>
</feature>
<feature type="compositionally biased region" description="Polar residues" evidence="3">
    <location>
        <begin position="617"/>
        <end position="626"/>
    </location>
</feature>
<feature type="region of interest" description="Disordered" evidence="3">
    <location>
        <begin position="497"/>
        <end position="646"/>
    </location>
</feature>
<evidence type="ECO:0000259" key="4">
    <source>
        <dbReference type="PROSITE" id="PS51741"/>
    </source>
</evidence>
<dbReference type="GO" id="GO:0005886">
    <property type="term" value="C:plasma membrane"/>
    <property type="evidence" value="ECO:0007669"/>
    <property type="project" value="TreeGrafter"/>
</dbReference>
<feature type="compositionally biased region" description="Low complexity" evidence="3">
    <location>
        <begin position="499"/>
        <end position="508"/>
    </location>
</feature>
<keyword evidence="7" id="KW-1185">Reference proteome</keyword>
<protein>
    <recommendedName>
        <fullName evidence="4">F-BAR domain-containing protein</fullName>
    </recommendedName>
</protein>
<feature type="compositionally biased region" description="Basic and acidic residues" evidence="3">
    <location>
        <begin position="73"/>
        <end position="86"/>
    </location>
</feature>
<evidence type="ECO:0000313" key="6">
    <source>
        <dbReference type="EMBL" id="KAA1104230.1"/>
    </source>
</evidence>
<accession>A0A5B0PUA8</accession>
<feature type="region of interest" description="Disordered" evidence="3">
    <location>
        <begin position="916"/>
        <end position="956"/>
    </location>
</feature>
<sequence>MATINGEEEEPIYSNAFKSLHPRQAHSVLLNRIKQSKTFNDELLEHFRERINIEEHYNKTLSKLSKKPPSDSGRFRYDQDHHHQPQDDEDSHQQIRKILQQELIRSIESHSTYQNQLQAEVEAILRKTFEDHQTQLRTIEEQLNRLVKTYEEAEQKLSRSNQKIQSSTNNNNNSSNSRKLETLQSKLNEDQQAFNQTKQTWTEHSHQAFKTFQSIDQQRLLSLFETLTKFETCQSDHHRQQMEIAEKSTINLLTFDLKQDIQRFALLNSHLRSEPPSSLSSSVNHHQINPALSASTSTPAPGHSRQPTLEAHSRQPTIELHSRQPTLESHSRQPTIELHSRQPTHSSQSPARVSSETQEDDQEQLRPSVRSPSLRPSAFTTPTLPSASSLGQPNRIAYDPNHPEIPKLNAPNISIPIRSTPASPAHKSQNGLPPRTLYVQPHPSSESISAVNRSRPSADLALSNRSNLRETPSKSIASGSSKPDKLFSRARLANMLSRNGTNNNSGTSPASLKQSQPRRMSQTNLSTSQLNEQANSAQPKDRSRHSRSSSVVGPDSTHRSPPLPTVIPESPAHKLGWSSSRLGQLLPGKGPLLKKKLSQSSRHWTPSSNNKDKLAASSHNKSSSQIPRIDADGFSIPPVHRDRPPWELDTDTEVLSLDMTESSSHQHPNNTSRTNGQEQSDLSDRMGNATPGAGGKHQFAIKPSPSQELMQPSDEAARLAAIQRVQSTLASSPAGPMTGLVSGTRRSNATLRGRRMDGRGVTMYDASPVPAVPATSLVRRGTVSDKPNPSTEPIEILPSSAVPASADHPVPARRSTQTSFSNLYSSPEPISTTLPSPQLQQQNPNAQIQKLDQSRSNSLSSAISTSNLNGFFNLSPASIPLNLGGAPSSSVTGLTPTSSSSKNPFFNMSINSMLLSNPPSSSVSTTTNQHHHRDEETVDPVSIKPLDPSPHPTPPSQTFFSVTEKLNVLMHQGSVSKLMIIGEVCVPKSSLIRILDAKKSGKKNDEEEEDGARFLGFSIDGINRLEKIVYPHELVLPSNSKSLSTPTTTDSETGEYRLDLSRLQALFLSSSSSSSSSSRPENEEEGLSILKYRVLIDHHARAPDDPLLVQQAAQHVPLIIVPKWRYHPDKTELVVHYRESLPFRDFHQQESDPFKEGERKKKEVRLEDLEVQTSVYFDHATKTKVCRSVDEVQSLPAGQFEPQTNSIRWMLDHHLRPTGSDDNDEGGGVRVDGLEGKLVCRFIHQSVVESRSPGSGGSDEGDGDGDGEAAGNNGALVGHLHCQEDSNSSPTSATTLDKKKEKEKERETKVLSREESEKVCGPVGLTWRLDGVYLSGIAIRFTSPQAENGAHAVDAGSVKVPEEQRVRVKAVCSTFLAR</sequence>
<feature type="compositionally biased region" description="Polar residues" evidence="3">
    <location>
        <begin position="659"/>
        <end position="680"/>
    </location>
</feature>
<feature type="compositionally biased region" description="Polar residues" evidence="3">
    <location>
        <begin position="420"/>
        <end position="431"/>
    </location>
</feature>
<keyword evidence="1" id="KW-0254">Endocytosis</keyword>
<feature type="compositionally biased region" description="Low complexity" evidence="3">
    <location>
        <begin position="365"/>
        <end position="377"/>
    </location>
</feature>
<feature type="compositionally biased region" description="Polar residues" evidence="3">
    <location>
        <begin position="378"/>
        <end position="392"/>
    </location>
</feature>
<feature type="compositionally biased region" description="Polar residues" evidence="3">
    <location>
        <begin position="323"/>
        <end position="334"/>
    </location>
</feature>
<evidence type="ECO:0000256" key="1">
    <source>
        <dbReference type="ARBA" id="ARBA00022583"/>
    </source>
</evidence>
<dbReference type="GO" id="GO:0006897">
    <property type="term" value="P:endocytosis"/>
    <property type="evidence" value="ECO:0007669"/>
    <property type="project" value="UniProtKB-KW"/>
</dbReference>
<dbReference type="InterPro" id="IPR031160">
    <property type="entry name" value="F_BAR_dom"/>
</dbReference>
<feature type="compositionally biased region" description="Polar residues" evidence="3">
    <location>
        <begin position="442"/>
        <end position="455"/>
    </location>
</feature>
<feature type="region of interest" description="Disordered" evidence="3">
    <location>
        <begin position="727"/>
        <end position="854"/>
    </location>
</feature>
<feature type="region of interest" description="Disordered" evidence="3">
    <location>
        <begin position="659"/>
        <end position="700"/>
    </location>
</feature>
<keyword evidence="2" id="KW-0175">Coiled coil</keyword>
<dbReference type="GO" id="GO:0032153">
    <property type="term" value="C:cell division site"/>
    <property type="evidence" value="ECO:0007669"/>
    <property type="project" value="TreeGrafter"/>
</dbReference>
<dbReference type="EMBL" id="VSWC01000041">
    <property type="protein sequence ID" value="KAA1104230.1"/>
    <property type="molecule type" value="Genomic_DNA"/>
</dbReference>
<dbReference type="InterPro" id="IPR027267">
    <property type="entry name" value="AH/BAR_dom_sf"/>
</dbReference>
<feature type="region of interest" description="Disordered" evidence="3">
    <location>
        <begin position="291"/>
        <end position="485"/>
    </location>
</feature>
<evidence type="ECO:0000256" key="2">
    <source>
        <dbReference type="PROSITE-ProRule" id="PRU01077"/>
    </source>
</evidence>
<feature type="region of interest" description="Disordered" evidence="3">
    <location>
        <begin position="1249"/>
        <end position="1313"/>
    </location>
</feature>
<feature type="compositionally biased region" description="Polar residues" evidence="3">
    <location>
        <begin position="509"/>
        <end position="538"/>
    </location>
</feature>
<dbReference type="Proteomes" id="UP000325313">
    <property type="component" value="Unassembled WGS sequence"/>
</dbReference>
<feature type="compositionally biased region" description="Basic and acidic residues" evidence="3">
    <location>
        <begin position="1296"/>
        <end position="1313"/>
    </location>
</feature>
<feature type="compositionally biased region" description="Polar residues" evidence="3">
    <location>
        <begin position="341"/>
        <end position="356"/>
    </location>
</feature>
<reference evidence="7 8" key="1">
    <citation type="submission" date="2019-05" db="EMBL/GenBank/DDBJ databases">
        <title>Emergence of the Ug99 lineage of the wheat stem rust pathogen through somatic hybridization.</title>
        <authorList>
            <person name="Li F."/>
            <person name="Upadhyaya N.M."/>
            <person name="Sperschneider J."/>
            <person name="Matny O."/>
            <person name="Nguyen-Phuc H."/>
            <person name="Mago R."/>
            <person name="Raley C."/>
            <person name="Miller M.E."/>
            <person name="Silverstein K.A.T."/>
            <person name="Henningsen E."/>
            <person name="Hirsch C.D."/>
            <person name="Visser B."/>
            <person name="Pretorius Z.A."/>
            <person name="Steffenson B.J."/>
            <person name="Schwessinger B."/>
            <person name="Dodds P.N."/>
            <person name="Figueroa M."/>
        </authorList>
    </citation>
    <scope>NUCLEOTIDE SEQUENCE [LARGE SCALE GENOMIC DNA]</scope>
    <source>
        <strain evidence="6">21-0</strain>
        <strain evidence="5 8">Ug99</strain>
    </source>
</reference>
<feature type="compositionally biased region" description="Polar residues" evidence="3">
    <location>
        <begin position="814"/>
        <end position="830"/>
    </location>
</feature>
<dbReference type="Pfam" id="PF00611">
    <property type="entry name" value="FCH"/>
    <property type="match status" value="1"/>
</dbReference>
<feature type="domain" description="F-BAR" evidence="4">
    <location>
        <begin position="11"/>
        <end position="276"/>
    </location>
</feature>
<dbReference type="InterPro" id="IPR018808">
    <property type="entry name" value="Muniscin_C"/>
</dbReference>
<dbReference type="Proteomes" id="UP000324748">
    <property type="component" value="Unassembled WGS sequence"/>
</dbReference>
<dbReference type="GO" id="GO:0032185">
    <property type="term" value="P:septin cytoskeleton organization"/>
    <property type="evidence" value="ECO:0007669"/>
    <property type="project" value="TreeGrafter"/>
</dbReference>
<evidence type="ECO:0000313" key="8">
    <source>
        <dbReference type="Proteomes" id="UP000325313"/>
    </source>
</evidence>
<evidence type="ECO:0000256" key="3">
    <source>
        <dbReference type="SAM" id="MobiDB-lite"/>
    </source>
</evidence>
<dbReference type="OrthoDB" id="1875751at2759"/>
<proteinExistence type="predicted"/>
<dbReference type="PANTHER" id="PTHR23065">
    <property type="entry name" value="PROLINE-SERINE-THREONINE PHOSPHATASE INTERACTING PROTEIN 1"/>
    <property type="match status" value="1"/>
</dbReference>
<dbReference type="InterPro" id="IPR001060">
    <property type="entry name" value="FCH_dom"/>
</dbReference>